<dbReference type="InterPro" id="IPR001680">
    <property type="entry name" value="WD40_rpt"/>
</dbReference>
<protein>
    <recommendedName>
        <fullName evidence="7">BCAS3 domain-containing protein</fullName>
    </recommendedName>
</protein>
<dbReference type="RefSeq" id="XP_021725945.1">
    <property type="nucleotide sequence ID" value="XM_021870253.1"/>
</dbReference>
<dbReference type="GO" id="GO:0000407">
    <property type="term" value="C:phagophore assembly site"/>
    <property type="evidence" value="ECO:0007669"/>
    <property type="project" value="UniProtKB-SubCell"/>
</dbReference>
<dbReference type="GO" id="GO:0042594">
    <property type="term" value="P:response to starvation"/>
    <property type="evidence" value="ECO:0007669"/>
    <property type="project" value="EnsemblPlants"/>
</dbReference>
<evidence type="ECO:0008006" key="7">
    <source>
        <dbReference type="Google" id="ProtNLM"/>
    </source>
</evidence>
<dbReference type="PANTHER" id="PTHR13268:SF7">
    <property type="entry name" value="AUTOPHAGY-RELATED PROTEIN 18F"/>
    <property type="match status" value="1"/>
</dbReference>
<evidence type="ECO:0000259" key="4">
    <source>
        <dbReference type="Pfam" id="PF21034"/>
    </source>
</evidence>
<dbReference type="InterPro" id="IPR045142">
    <property type="entry name" value="BCAS3-like"/>
</dbReference>
<feature type="domain" description="BCAS3" evidence="3">
    <location>
        <begin position="620"/>
        <end position="750"/>
    </location>
</feature>
<dbReference type="Pfam" id="PF21034">
    <property type="entry name" value="BCAS3_WD40"/>
    <property type="match status" value="1"/>
</dbReference>
<gene>
    <name evidence="5" type="primary">LOC110693135</name>
</gene>
<dbReference type="GeneID" id="110693135"/>
<evidence type="ECO:0000313" key="5">
    <source>
        <dbReference type="EnsemblPlants" id="AUR62029232-RA:cds"/>
    </source>
</evidence>
<dbReference type="Gene3D" id="2.130.10.10">
    <property type="entry name" value="YVTN repeat-like/Quinoprotein amine dehydrogenase"/>
    <property type="match status" value="1"/>
</dbReference>
<dbReference type="InterPro" id="IPR048382">
    <property type="entry name" value="BCAS3_WD40"/>
</dbReference>
<dbReference type="InterPro" id="IPR036322">
    <property type="entry name" value="WD40_repeat_dom_sf"/>
</dbReference>
<organism evidence="5 6">
    <name type="scientific">Chenopodium quinoa</name>
    <name type="common">Quinoa</name>
    <dbReference type="NCBI Taxonomy" id="63459"/>
    <lineage>
        <taxon>Eukaryota</taxon>
        <taxon>Viridiplantae</taxon>
        <taxon>Streptophyta</taxon>
        <taxon>Embryophyta</taxon>
        <taxon>Tracheophyta</taxon>
        <taxon>Spermatophyta</taxon>
        <taxon>Magnoliopsida</taxon>
        <taxon>eudicotyledons</taxon>
        <taxon>Gunneridae</taxon>
        <taxon>Pentapetalae</taxon>
        <taxon>Caryophyllales</taxon>
        <taxon>Chenopodiaceae</taxon>
        <taxon>Chenopodioideae</taxon>
        <taxon>Atripliceae</taxon>
        <taxon>Chenopodium</taxon>
    </lineage>
</organism>
<dbReference type="AlphaFoldDB" id="A0A803MGY0"/>
<dbReference type="SUPFAM" id="SSF50978">
    <property type="entry name" value="WD40 repeat-like"/>
    <property type="match status" value="1"/>
</dbReference>
<keyword evidence="6" id="KW-1185">Reference proteome</keyword>
<feature type="domain" description="BCAS3 WD40" evidence="4">
    <location>
        <begin position="73"/>
        <end position="476"/>
    </location>
</feature>
<dbReference type="InterPro" id="IPR015943">
    <property type="entry name" value="WD40/YVTN_repeat-like_dom_sf"/>
</dbReference>
<reference evidence="5" key="1">
    <citation type="journal article" date="2017" name="Nature">
        <title>The genome of Chenopodium quinoa.</title>
        <authorList>
            <person name="Jarvis D.E."/>
            <person name="Ho Y.S."/>
            <person name="Lightfoot D.J."/>
            <person name="Schmoeckel S.M."/>
            <person name="Li B."/>
            <person name="Borm T.J.A."/>
            <person name="Ohyanagi H."/>
            <person name="Mineta K."/>
            <person name="Michell C.T."/>
            <person name="Saber N."/>
            <person name="Kharbatia N.M."/>
            <person name="Rupper R.R."/>
            <person name="Sharp A.R."/>
            <person name="Dally N."/>
            <person name="Boughton B.A."/>
            <person name="Woo Y.H."/>
            <person name="Gao G."/>
            <person name="Schijlen E.G.W.M."/>
            <person name="Guo X."/>
            <person name="Momin A.A."/>
            <person name="Negrao S."/>
            <person name="Al-Babili S."/>
            <person name="Gehring C."/>
            <person name="Roessner U."/>
            <person name="Jung C."/>
            <person name="Murphy K."/>
            <person name="Arold S.T."/>
            <person name="Gojobori T."/>
            <person name="van der Linden C.G."/>
            <person name="van Loo E.N."/>
            <person name="Jellen E.N."/>
            <person name="Maughan P.J."/>
            <person name="Tester M."/>
        </authorList>
    </citation>
    <scope>NUCLEOTIDE SEQUENCE [LARGE SCALE GENOMIC DNA]</scope>
    <source>
        <strain evidence="5">cv. PI 614886</strain>
    </source>
</reference>
<accession>A0A803MGY0</accession>
<name>A0A803MGY0_CHEQI</name>
<dbReference type="EnsemblPlants" id="AUR62029232-RA">
    <property type="protein sequence ID" value="AUR62029232-RA:cds"/>
    <property type="gene ID" value="AUR62029232"/>
</dbReference>
<dbReference type="InterPro" id="IPR022175">
    <property type="entry name" value="BCAS3_dom"/>
</dbReference>
<sequence>MRNEGKKARGGVAAAASSSARPNGIIPSSFRAISSYLRIVSSGASTVASTVRSAASSIVVDRDDNARHDQVLWAGFDKLEYEGDNVRQVLLLGYRSGFQVWDVEEAHNVHDLVSKHDGPVSFLQMLPKPLPTMASEDKFSDSRPLLVVYTDGSRLLDGKIAPCNGSISNGSVPGNGLYGPSSIRFYSLTSQSYVHSLKFRSAVYSVRCSPRVVAVSQAAQVHCLNAATLEREYTILTNPVVTGCPGSGGIGYGPLALGPRWLAYSGNPIDVSNAGRVSPQHLTPSATFSSSESNGNRVAQYAVDSSKHLAAGIVTMGDMGYKKLSRYCSELLPDSNHSVQSGLTGSKVNGAVNGHNGHLPNVDSVGMVIVKDVVSKNVITQFRAHKSPIASLCFDPSGTLLVTASVQGHNINVFRIMPGHPASDAYGSYVHLYRLQRGLTNAVIQDITFSDDSRWIMISSSRGTNHLFAISPFGGTVDLQFADTNVESNGFSVASSTVVPWQPQPAGLMLNQNNLFASGQPITLSVVSRIRNGNNGWKGTVNGAAAVATGKNSSLSGAVAAAFHLCRGNDMHLNEFAMKSKYHMLVFSPSGSLIQYALRVPLAQDALAAVSGVNFAYGSAPGNDSKLMVEPTQKWNICQKRREREDNFDIYGENGISESTKIHCEGTRNEYGTRSYISVEERNQLYISEAELQMHDQQVPLWAKSQIYFQSMMNDAIKIDNENGGGEMEIENIPLRTIESRSKNLVPVFDYLDNPKTQLARVSAADSKFGAEQLPQNGNILNRVRPYALGLMTENGVENHRGVGENKYGILKPADAAMGYVNTNDSPKRKSSELQTVNNRDREHLKMDDPFQACK</sequence>
<dbReference type="OMA" id="MLLTRMI"/>
<evidence type="ECO:0000256" key="2">
    <source>
        <dbReference type="SAM" id="MobiDB-lite"/>
    </source>
</evidence>
<reference evidence="5" key="2">
    <citation type="submission" date="2021-03" db="UniProtKB">
        <authorList>
            <consortium name="EnsemblPlants"/>
        </authorList>
    </citation>
    <scope>IDENTIFICATION</scope>
</reference>
<dbReference type="KEGG" id="cqi:110693135"/>
<dbReference type="OrthoDB" id="25778at2759"/>
<dbReference type="GO" id="GO:0006914">
    <property type="term" value="P:autophagy"/>
    <property type="evidence" value="ECO:0007669"/>
    <property type="project" value="InterPro"/>
</dbReference>
<dbReference type="SMR" id="A0A803MGY0"/>
<dbReference type="SMART" id="SM00320">
    <property type="entry name" value="WD40"/>
    <property type="match status" value="2"/>
</dbReference>
<dbReference type="Pfam" id="PF12490">
    <property type="entry name" value="BCAS3"/>
    <property type="match status" value="1"/>
</dbReference>
<dbReference type="PANTHER" id="PTHR13268">
    <property type="entry name" value="BREAST CARCINOMA AMPLIFIED SEQUENCE 3"/>
    <property type="match status" value="1"/>
</dbReference>
<evidence type="ECO:0000313" key="6">
    <source>
        <dbReference type="Proteomes" id="UP000596660"/>
    </source>
</evidence>
<evidence type="ECO:0000256" key="1">
    <source>
        <dbReference type="ARBA" id="ARBA00004329"/>
    </source>
</evidence>
<dbReference type="Gramene" id="AUR62029232-RA">
    <property type="protein sequence ID" value="AUR62029232-RA:cds"/>
    <property type="gene ID" value="AUR62029232"/>
</dbReference>
<proteinExistence type="predicted"/>
<feature type="region of interest" description="Disordered" evidence="2">
    <location>
        <begin position="1"/>
        <end position="21"/>
    </location>
</feature>
<comment type="subcellular location">
    <subcellularLocation>
        <location evidence="1">Preautophagosomal structure</location>
    </subcellularLocation>
</comment>
<evidence type="ECO:0000259" key="3">
    <source>
        <dbReference type="Pfam" id="PF12490"/>
    </source>
</evidence>
<dbReference type="Proteomes" id="UP000596660">
    <property type="component" value="Unplaced"/>
</dbReference>